<gene>
    <name evidence="2" type="ORF">EXE25_12550</name>
</gene>
<evidence type="ECO:0000313" key="3">
    <source>
        <dbReference type="Proteomes" id="UP000293483"/>
    </source>
</evidence>
<dbReference type="AlphaFoldDB" id="A0A4Q7AR03"/>
<proteinExistence type="predicted"/>
<accession>A0A4Q7AR03</accession>
<dbReference type="Proteomes" id="UP000293483">
    <property type="component" value="Unassembled WGS sequence"/>
</dbReference>
<keyword evidence="1" id="KW-0472">Membrane</keyword>
<evidence type="ECO:0000256" key="1">
    <source>
        <dbReference type="SAM" id="Phobius"/>
    </source>
</evidence>
<sequence length="73" mass="8283">MDNSERLITAFYYSFGGIILGLGLAIFSSLYLSSTISSPKIVIFTVICCFVIGYLFPNMVGNIFKWIWRIFVN</sequence>
<feature type="transmembrane region" description="Helical" evidence="1">
    <location>
        <begin position="12"/>
        <end position="32"/>
    </location>
</feature>
<evidence type="ECO:0000313" key="2">
    <source>
        <dbReference type="EMBL" id="RZG65670.1"/>
    </source>
</evidence>
<comment type="caution">
    <text evidence="2">The sequence shown here is derived from an EMBL/GenBank/DDBJ whole genome shotgun (WGS) entry which is preliminary data.</text>
</comment>
<keyword evidence="1" id="KW-0812">Transmembrane</keyword>
<name>A0A4Q7AR03_9GAMM</name>
<organism evidence="2 3">
    <name type="scientific">Acinetobacter bouvetii</name>
    <dbReference type="NCBI Taxonomy" id="202951"/>
    <lineage>
        <taxon>Bacteria</taxon>
        <taxon>Pseudomonadati</taxon>
        <taxon>Pseudomonadota</taxon>
        <taxon>Gammaproteobacteria</taxon>
        <taxon>Moraxellales</taxon>
        <taxon>Moraxellaceae</taxon>
        <taxon>Acinetobacter</taxon>
    </lineage>
</organism>
<keyword evidence="1" id="KW-1133">Transmembrane helix</keyword>
<feature type="transmembrane region" description="Helical" evidence="1">
    <location>
        <begin position="38"/>
        <end position="56"/>
    </location>
</feature>
<dbReference type="EMBL" id="SGSU01000014">
    <property type="protein sequence ID" value="RZG65670.1"/>
    <property type="molecule type" value="Genomic_DNA"/>
</dbReference>
<reference evidence="2 3" key="1">
    <citation type="submission" date="2019-02" db="EMBL/GenBank/DDBJ databases">
        <title>The Batch Genome Submission of Acinetobacter spp. strains.</title>
        <authorList>
            <person name="Qin J."/>
            <person name="Hu Y."/>
            <person name="Ye H."/>
            <person name="Wei L."/>
            <person name="Feng Y."/>
            <person name="Zong Z."/>
        </authorList>
    </citation>
    <scope>NUCLEOTIDE SEQUENCE [LARGE SCALE GENOMIC DNA]</scope>
    <source>
        <strain evidence="2 3">WCHABo060081</strain>
    </source>
</reference>
<protein>
    <submittedName>
        <fullName evidence="2">Uncharacterized protein</fullName>
    </submittedName>
</protein>